<sequence>MAILARTRSLIKTLKSNSTSRSITTFTFLSQEPQLAEPATPTPSTSLPPNPATGSPFYNQNWRNPYVVFSSAHSVIPLVFSNQTPSAEILAKSRTHDVQSFMNVFADWMTSQRWGDLKLLFEC</sequence>
<evidence type="ECO:0000313" key="2">
    <source>
        <dbReference type="Proteomes" id="UP000828941"/>
    </source>
</evidence>
<keyword evidence="2" id="KW-1185">Reference proteome</keyword>
<dbReference type="Proteomes" id="UP000828941">
    <property type="component" value="Chromosome 11"/>
</dbReference>
<accession>A0ACB9LSA8</accession>
<evidence type="ECO:0000313" key="1">
    <source>
        <dbReference type="EMBL" id="KAI4314084.1"/>
    </source>
</evidence>
<comment type="caution">
    <text evidence="1">The sequence shown here is derived from an EMBL/GenBank/DDBJ whole genome shotgun (WGS) entry which is preliminary data.</text>
</comment>
<name>A0ACB9LSA8_BAUVA</name>
<proteinExistence type="predicted"/>
<reference evidence="1 2" key="1">
    <citation type="journal article" date="2022" name="DNA Res.">
        <title>Chromosomal-level genome assembly of the orchid tree Bauhinia variegata (Leguminosae; Cercidoideae) supports the allotetraploid origin hypothesis of Bauhinia.</title>
        <authorList>
            <person name="Zhong Y."/>
            <person name="Chen Y."/>
            <person name="Zheng D."/>
            <person name="Pang J."/>
            <person name="Liu Y."/>
            <person name="Luo S."/>
            <person name="Meng S."/>
            <person name="Qian L."/>
            <person name="Wei D."/>
            <person name="Dai S."/>
            <person name="Zhou R."/>
        </authorList>
    </citation>
    <scope>NUCLEOTIDE SEQUENCE [LARGE SCALE GENOMIC DNA]</scope>
    <source>
        <strain evidence="1">BV-YZ2020</strain>
    </source>
</reference>
<dbReference type="EMBL" id="CM039436">
    <property type="protein sequence ID" value="KAI4314084.1"/>
    <property type="molecule type" value="Genomic_DNA"/>
</dbReference>
<protein>
    <submittedName>
        <fullName evidence="1">Uncharacterized protein</fullName>
    </submittedName>
</protein>
<organism evidence="1 2">
    <name type="scientific">Bauhinia variegata</name>
    <name type="common">Purple orchid tree</name>
    <name type="synonym">Phanera variegata</name>
    <dbReference type="NCBI Taxonomy" id="167791"/>
    <lineage>
        <taxon>Eukaryota</taxon>
        <taxon>Viridiplantae</taxon>
        <taxon>Streptophyta</taxon>
        <taxon>Embryophyta</taxon>
        <taxon>Tracheophyta</taxon>
        <taxon>Spermatophyta</taxon>
        <taxon>Magnoliopsida</taxon>
        <taxon>eudicotyledons</taxon>
        <taxon>Gunneridae</taxon>
        <taxon>Pentapetalae</taxon>
        <taxon>rosids</taxon>
        <taxon>fabids</taxon>
        <taxon>Fabales</taxon>
        <taxon>Fabaceae</taxon>
        <taxon>Cercidoideae</taxon>
        <taxon>Cercideae</taxon>
        <taxon>Bauhiniinae</taxon>
        <taxon>Bauhinia</taxon>
    </lineage>
</organism>
<gene>
    <name evidence="1" type="ORF">L6164_027024</name>
</gene>